<dbReference type="GO" id="GO:0016787">
    <property type="term" value="F:hydrolase activity"/>
    <property type="evidence" value="ECO:0007669"/>
    <property type="project" value="UniProtKB-KW"/>
</dbReference>
<evidence type="ECO:0000256" key="2">
    <source>
        <dbReference type="ARBA" id="ARBA00022801"/>
    </source>
</evidence>
<evidence type="ECO:0000256" key="4">
    <source>
        <dbReference type="ARBA" id="ARBA00022840"/>
    </source>
</evidence>
<dbReference type="SMART" id="SM00487">
    <property type="entry name" value="DEXDc"/>
    <property type="match status" value="1"/>
</dbReference>
<protein>
    <recommendedName>
        <fullName evidence="5">Helicase ATP-binding domain-containing protein</fullName>
    </recommendedName>
</protein>
<dbReference type="InterPro" id="IPR050615">
    <property type="entry name" value="ATP-dep_DNA_Helicase"/>
</dbReference>
<dbReference type="InterPro" id="IPR014001">
    <property type="entry name" value="Helicase_ATP-bd"/>
</dbReference>
<dbReference type="SUPFAM" id="SSF52540">
    <property type="entry name" value="P-loop containing nucleoside triphosphate hydrolases"/>
    <property type="match status" value="2"/>
</dbReference>
<accession>A0A6C0AME8</accession>
<dbReference type="CDD" id="cd18785">
    <property type="entry name" value="SF2_C"/>
    <property type="match status" value="1"/>
</dbReference>
<dbReference type="Pfam" id="PF04851">
    <property type="entry name" value="ResIII"/>
    <property type="match status" value="1"/>
</dbReference>
<keyword evidence="3" id="KW-0347">Helicase</keyword>
<keyword evidence="1" id="KW-0547">Nucleotide-binding</keyword>
<dbReference type="GO" id="GO:0004386">
    <property type="term" value="F:helicase activity"/>
    <property type="evidence" value="ECO:0007669"/>
    <property type="project" value="UniProtKB-KW"/>
</dbReference>
<name>A0A6C0AME8_9ZZZZ</name>
<dbReference type="InterPro" id="IPR006935">
    <property type="entry name" value="Helicase/UvrB_N"/>
</dbReference>
<keyword evidence="4" id="KW-0067">ATP-binding</keyword>
<dbReference type="GO" id="GO:0003677">
    <property type="term" value="F:DNA binding"/>
    <property type="evidence" value="ECO:0007669"/>
    <property type="project" value="InterPro"/>
</dbReference>
<dbReference type="PANTHER" id="PTHR11274">
    <property type="entry name" value="RAD25/XP-B DNA REPAIR HELICASE"/>
    <property type="match status" value="1"/>
</dbReference>
<feature type="domain" description="Helicase ATP-binding" evidence="5">
    <location>
        <begin position="106"/>
        <end position="255"/>
    </location>
</feature>
<evidence type="ECO:0000256" key="1">
    <source>
        <dbReference type="ARBA" id="ARBA00022741"/>
    </source>
</evidence>
<dbReference type="InterPro" id="IPR027417">
    <property type="entry name" value="P-loop_NTPase"/>
</dbReference>
<organism evidence="6">
    <name type="scientific">viral metagenome</name>
    <dbReference type="NCBI Taxonomy" id="1070528"/>
    <lineage>
        <taxon>unclassified sequences</taxon>
        <taxon>metagenomes</taxon>
        <taxon>organismal metagenomes</taxon>
    </lineage>
</organism>
<dbReference type="PANTHER" id="PTHR11274:SF0">
    <property type="entry name" value="GENERAL TRANSCRIPTION AND DNA REPAIR FACTOR IIH HELICASE SUBUNIT XPB"/>
    <property type="match status" value="1"/>
</dbReference>
<evidence type="ECO:0000259" key="5">
    <source>
        <dbReference type="PROSITE" id="PS51192"/>
    </source>
</evidence>
<dbReference type="PROSITE" id="PS51192">
    <property type="entry name" value="HELICASE_ATP_BIND_1"/>
    <property type="match status" value="1"/>
</dbReference>
<dbReference type="CDD" id="cd17926">
    <property type="entry name" value="DEXHc_RE"/>
    <property type="match status" value="1"/>
</dbReference>
<dbReference type="EMBL" id="MN740681">
    <property type="protein sequence ID" value="QHS80465.1"/>
    <property type="molecule type" value="Genomic_DNA"/>
</dbReference>
<evidence type="ECO:0000313" key="6">
    <source>
        <dbReference type="EMBL" id="QHS80465.1"/>
    </source>
</evidence>
<dbReference type="Gene3D" id="3.40.50.300">
    <property type="entry name" value="P-loop containing nucleotide triphosphate hydrolases"/>
    <property type="match status" value="2"/>
</dbReference>
<proteinExistence type="predicted"/>
<dbReference type="AlphaFoldDB" id="A0A6C0AME8"/>
<dbReference type="GO" id="GO:0005524">
    <property type="term" value="F:ATP binding"/>
    <property type="evidence" value="ECO:0007669"/>
    <property type="project" value="UniProtKB-KW"/>
</dbReference>
<sequence>MSDDEIATYLGYKGYTIKKENLSVEEQELIRKELTVKPFVPKSSLSQPTPFPIYRESQKKMYIPRFYGQENYGTPEICKIQDTPQLNINFKGDLRDFQKPIVKKYIDEAKKNGGGLLEIHCGAGKTVMALNIIAELKVKTLVIVHKEFLLRQWKERIEQFLPGVKVGRIQGEIIDTEDKEIVIGMLQSLSMKDYPRKLFEQFGLTIIDECHHIGAEVFSRALFTVVSKYMLGLSATMERKDSLSKVFKMFLGPIVYSKPSDNNADVLVKAIFYAHEDEDFSKTVLNYRGHVHYSIMIKKLCEFNRRTEFILKVLKDTLETGGDDRQIMIIAHNKNVLKYLHDAIEHRKIASVGYYVGGMKEQVLKESETKQVIIATYAMAEEALDIKSLTTLVMATPKTDVRQAVGRILRQKHKQALVIDIVDQHEIFQKQWMKRRRYYNKKQYKIICADMVSYKKNKWEDISKKKKFKSVALKDEFLQGKCMIMDD</sequence>
<evidence type="ECO:0000256" key="3">
    <source>
        <dbReference type="ARBA" id="ARBA00022806"/>
    </source>
</evidence>
<keyword evidence="2" id="KW-0378">Hydrolase</keyword>
<reference evidence="6" key="1">
    <citation type="journal article" date="2020" name="Nature">
        <title>Giant virus diversity and host interactions through global metagenomics.</title>
        <authorList>
            <person name="Schulz F."/>
            <person name="Roux S."/>
            <person name="Paez-Espino D."/>
            <person name="Jungbluth S."/>
            <person name="Walsh D.A."/>
            <person name="Denef V.J."/>
            <person name="McMahon K.D."/>
            <person name="Konstantinidis K.T."/>
            <person name="Eloe-Fadrosh E.A."/>
            <person name="Kyrpides N.C."/>
            <person name="Woyke T."/>
        </authorList>
    </citation>
    <scope>NUCLEOTIDE SEQUENCE</scope>
    <source>
        <strain evidence="6">GVMAG-S-1039698-54</strain>
    </source>
</reference>